<reference evidence="3" key="1">
    <citation type="submission" date="2022-11" db="EMBL/GenBank/DDBJ databases">
        <title>Genome Sequence of Cubamyces cubensis.</title>
        <authorList>
            <person name="Buettner E."/>
        </authorList>
    </citation>
    <scope>NUCLEOTIDE SEQUENCE</scope>
    <source>
        <strain evidence="3">MPL-01</strain>
    </source>
</reference>
<evidence type="ECO:0000313" key="4">
    <source>
        <dbReference type="Proteomes" id="UP001215151"/>
    </source>
</evidence>
<accession>A0AAD7TG57</accession>
<proteinExistence type="predicted"/>
<evidence type="ECO:0000256" key="2">
    <source>
        <dbReference type="SAM" id="MobiDB-lite"/>
    </source>
</evidence>
<dbReference type="EMBL" id="JAPEVG010000697">
    <property type="protein sequence ID" value="KAJ8456335.1"/>
    <property type="molecule type" value="Genomic_DNA"/>
</dbReference>
<comment type="caution">
    <text evidence="3">The sequence shown here is derived from an EMBL/GenBank/DDBJ whole genome shotgun (WGS) entry which is preliminary data.</text>
</comment>
<gene>
    <name evidence="3" type="ORF">ONZ51_g12188</name>
</gene>
<feature type="region of interest" description="Disordered" evidence="2">
    <location>
        <begin position="1"/>
        <end position="24"/>
    </location>
</feature>
<sequence>MISRAMAPAHTDPPDSRMPSASTSEDDEEFASLLAFAKALSRRPHPEMADWYLKFKRLMRDVRITSSHDQEFEEHLFARIEAECARDVAKSFMSTYAIRSRRWDVKVAQALVEQAADTVAFYKGAISDMIRATPNPNVRDRVEDFIALNTTLRNAEDALTRASEEYDAAVIRYDEAYRTRQIRPLRAPHTPPRNVPATSGSGVVGSAPRAPRTPSRPSRGQAAPSAARQGHPSVARAAQQDPRAGPPSTPGRRPPQSPHTPPRAMQAGPLPASQSTSHDALVESRYQRLIEFTELEVRCDVCPPNSDCKPYGRGYRCARCSRYRKGCKYGGMSLRGEVILHGRRAAQFNGEGFSIYPLTAPLVWHEVFEAVQAASRFLADHPYTVLDFPALVFCTARSFNPGRGPTRWPPEAIAALRQPSLPAPTEDDAVDLPAHSDVDSPVQSEDEDAKDHARRRLESSAPAIPPPPALSAAGRRHHAVPAHDVDAEIKKLRQKHDKASRRLEAADQACQAARVKAFALAENTWERDLAEAYVRRAREALKVAVRNEALADRALRDAVEEPEGTRSSHRHSV</sequence>
<protein>
    <submittedName>
        <fullName evidence="3">Uncharacterized protein</fullName>
    </submittedName>
</protein>
<feature type="region of interest" description="Disordered" evidence="2">
    <location>
        <begin position="182"/>
        <end position="280"/>
    </location>
</feature>
<keyword evidence="1" id="KW-0175">Coiled coil</keyword>
<dbReference type="AlphaFoldDB" id="A0AAD7TG57"/>
<feature type="coiled-coil region" evidence="1">
    <location>
        <begin position="145"/>
        <end position="172"/>
    </location>
</feature>
<evidence type="ECO:0000313" key="3">
    <source>
        <dbReference type="EMBL" id="KAJ8456335.1"/>
    </source>
</evidence>
<evidence type="ECO:0000256" key="1">
    <source>
        <dbReference type="SAM" id="Coils"/>
    </source>
</evidence>
<feature type="region of interest" description="Disordered" evidence="2">
    <location>
        <begin position="421"/>
        <end position="484"/>
    </location>
</feature>
<keyword evidence="4" id="KW-1185">Reference proteome</keyword>
<organism evidence="3 4">
    <name type="scientific">Trametes cubensis</name>
    <dbReference type="NCBI Taxonomy" id="1111947"/>
    <lineage>
        <taxon>Eukaryota</taxon>
        <taxon>Fungi</taxon>
        <taxon>Dikarya</taxon>
        <taxon>Basidiomycota</taxon>
        <taxon>Agaricomycotina</taxon>
        <taxon>Agaricomycetes</taxon>
        <taxon>Polyporales</taxon>
        <taxon>Polyporaceae</taxon>
        <taxon>Trametes</taxon>
    </lineage>
</organism>
<feature type="compositionally biased region" description="Low complexity" evidence="2">
    <location>
        <begin position="206"/>
        <end position="219"/>
    </location>
</feature>
<feature type="compositionally biased region" description="Pro residues" evidence="2">
    <location>
        <begin position="244"/>
        <end position="261"/>
    </location>
</feature>
<dbReference type="Proteomes" id="UP001215151">
    <property type="component" value="Unassembled WGS sequence"/>
</dbReference>
<name>A0AAD7TG57_9APHY</name>